<evidence type="ECO:0000256" key="4">
    <source>
        <dbReference type="ARBA" id="ARBA00022801"/>
    </source>
</evidence>
<keyword evidence="2 10" id="KW-0732">Signal</keyword>
<dbReference type="InterPro" id="IPR036852">
    <property type="entry name" value="Peptidase_S8/S53_dom_sf"/>
</dbReference>
<feature type="active site" description="Charge relay system" evidence="7">
    <location>
        <position position="193"/>
    </location>
</feature>
<dbReference type="PROSITE" id="PS00138">
    <property type="entry name" value="SUBTILASE_SER"/>
    <property type="match status" value="1"/>
</dbReference>
<feature type="domain" description="Calx-beta" evidence="11">
    <location>
        <begin position="689"/>
        <end position="791"/>
    </location>
</feature>
<dbReference type="Gene3D" id="3.40.50.200">
    <property type="entry name" value="Peptidase S8/S53 domain"/>
    <property type="match status" value="1"/>
</dbReference>
<dbReference type="EMBL" id="MARB01000007">
    <property type="protein sequence ID" value="ODJ88229.1"/>
    <property type="molecule type" value="Genomic_DNA"/>
</dbReference>
<dbReference type="GO" id="GO:0006508">
    <property type="term" value="P:proteolysis"/>
    <property type="evidence" value="ECO:0007669"/>
    <property type="project" value="UniProtKB-KW"/>
</dbReference>
<dbReference type="SMART" id="SM00237">
    <property type="entry name" value="Calx_beta"/>
    <property type="match status" value="3"/>
</dbReference>
<dbReference type="PANTHER" id="PTHR46682">
    <property type="entry name" value="ADHESION G-PROTEIN COUPLED RECEPTOR V1"/>
    <property type="match status" value="1"/>
</dbReference>
<feature type="region of interest" description="Disordered" evidence="9">
    <location>
        <begin position="886"/>
        <end position="977"/>
    </location>
</feature>
<evidence type="ECO:0000256" key="9">
    <source>
        <dbReference type="SAM" id="MobiDB-lite"/>
    </source>
</evidence>
<evidence type="ECO:0000256" key="1">
    <source>
        <dbReference type="ARBA" id="ARBA00022670"/>
    </source>
</evidence>
<dbReference type="InterPro" id="IPR038081">
    <property type="entry name" value="CalX-like_sf"/>
</dbReference>
<dbReference type="RefSeq" id="WP_069123573.1">
    <property type="nucleotide sequence ID" value="NZ_MARB01000007.1"/>
</dbReference>
<dbReference type="AlphaFoldDB" id="A0A7Z0VMB9"/>
<dbReference type="InterPro" id="IPR000209">
    <property type="entry name" value="Peptidase_S8/S53_dom"/>
</dbReference>
<evidence type="ECO:0000256" key="10">
    <source>
        <dbReference type="SAM" id="SignalP"/>
    </source>
</evidence>
<protein>
    <submittedName>
        <fullName evidence="12">Bacillopeptidase F</fullName>
        <ecNumber evidence="12">3.4.21.-</ecNumber>
    </submittedName>
</protein>
<dbReference type="Pfam" id="PF00082">
    <property type="entry name" value="Peptidase_S8"/>
    <property type="match status" value="1"/>
</dbReference>
<evidence type="ECO:0000256" key="6">
    <source>
        <dbReference type="ARBA" id="ARBA00022837"/>
    </source>
</evidence>
<dbReference type="GO" id="GO:0001965">
    <property type="term" value="F:G-protein alpha-subunit binding"/>
    <property type="evidence" value="ECO:0007669"/>
    <property type="project" value="TreeGrafter"/>
</dbReference>
<evidence type="ECO:0000259" key="11">
    <source>
        <dbReference type="SMART" id="SM00237"/>
    </source>
</evidence>
<dbReference type="SUPFAM" id="SSF52743">
    <property type="entry name" value="Subtilisin-like"/>
    <property type="match status" value="1"/>
</dbReference>
<dbReference type="GO" id="GO:0071277">
    <property type="term" value="P:cellular response to calcium ion"/>
    <property type="evidence" value="ECO:0007669"/>
    <property type="project" value="TreeGrafter"/>
</dbReference>
<keyword evidence="3" id="KW-0677">Repeat</keyword>
<reference evidence="12 13" key="1">
    <citation type="submission" date="2016-06" db="EMBL/GenBank/DDBJ databases">
        <title>Genome sequence of endosymbiont of Candidatus Endolucinida thiodiazotropha.</title>
        <authorList>
            <person name="Poehlein A."/>
            <person name="Koenig S."/>
            <person name="Heiden S.E."/>
            <person name="Thuermer A."/>
            <person name="Voget S."/>
            <person name="Daniel R."/>
            <person name="Markert S."/>
            <person name="Gros O."/>
            <person name="Schweder T."/>
        </authorList>
    </citation>
    <scope>NUCLEOTIDE SEQUENCE [LARGE SCALE GENOMIC DNA]</scope>
    <source>
        <strain evidence="12 13">COS</strain>
    </source>
</reference>
<dbReference type="Proteomes" id="UP000094769">
    <property type="component" value="Unassembled WGS sequence"/>
</dbReference>
<dbReference type="InterPro" id="IPR003644">
    <property type="entry name" value="Calx_beta"/>
</dbReference>
<keyword evidence="4 7" id="KW-0378">Hydrolase</keyword>
<comment type="similarity">
    <text evidence="7 8">Belongs to the peptidase S8 family.</text>
</comment>
<dbReference type="Pfam" id="PF03160">
    <property type="entry name" value="Calx-beta"/>
    <property type="match status" value="2"/>
</dbReference>
<dbReference type="OrthoDB" id="5360469at2"/>
<feature type="chain" id="PRO_5031452261" evidence="10">
    <location>
        <begin position="24"/>
        <end position="977"/>
    </location>
</feature>
<dbReference type="GO" id="GO:0004930">
    <property type="term" value="F:G protein-coupled receptor activity"/>
    <property type="evidence" value="ECO:0007669"/>
    <property type="project" value="InterPro"/>
</dbReference>
<accession>A0A7Z0VMB9</accession>
<dbReference type="PANTHER" id="PTHR46682:SF1">
    <property type="entry name" value="ADHESION G-PROTEIN COUPLED RECEPTOR V1"/>
    <property type="match status" value="1"/>
</dbReference>
<dbReference type="Gene3D" id="2.60.40.2030">
    <property type="match status" value="3"/>
</dbReference>
<dbReference type="GO" id="GO:0004252">
    <property type="term" value="F:serine-type endopeptidase activity"/>
    <property type="evidence" value="ECO:0007669"/>
    <property type="project" value="UniProtKB-UniRule"/>
</dbReference>
<dbReference type="EC" id="3.4.21.-" evidence="12"/>
<dbReference type="InterPro" id="IPR023828">
    <property type="entry name" value="Peptidase_S8_Ser-AS"/>
</dbReference>
<dbReference type="PRINTS" id="PR00723">
    <property type="entry name" value="SUBTILISIN"/>
</dbReference>
<feature type="active site" description="Charge relay system" evidence="7">
    <location>
        <position position="230"/>
    </location>
</feature>
<organism evidence="12 13">
    <name type="scientific">Candidatus Thiodiazotropha endolucinida</name>
    <dbReference type="NCBI Taxonomy" id="1655433"/>
    <lineage>
        <taxon>Bacteria</taxon>
        <taxon>Pseudomonadati</taxon>
        <taxon>Pseudomonadota</taxon>
        <taxon>Gammaproteobacteria</taxon>
        <taxon>Chromatiales</taxon>
        <taxon>Sedimenticolaceae</taxon>
        <taxon>Candidatus Thiodiazotropha</taxon>
    </lineage>
</organism>
<evidence type="ECO:0000256" key="3">
    <source>
        <dbReference type="ARBA" id="ARBA00022737"/>
    </source>
</evidence>
<evidence type="ECO:0000256" key="8">
    <source>
        <dbReference type="RuleBase" id="RU003355"/>
    </source>
</evidence>
<proteinExistence type="inferred from homology"/>
<gene>
    <name evidence="12" type="primary">bpr</name>
    <name evidence="12" type="ORF">CODIS_16420</name>
</gene>
<feature type="compositionally biased region" description="Basic and acidic residues" evidence="9">
    <location>
        <begin position="894"/>
        <end position="909"/>
    </location>
</feature>
<dbReference type="SUPFAM" id="SSF141072">
    <property type="entry name" value="CalX-like"/>
    <property type="match status" value="3"/>
</dbReference>
<dbReference type="PROSITE" id="PS00136">
    <property type="entry name" value="SUBTILASE_ASP"/>
    <property type="match status" value="1"/>
</dbReference>
<dbReference type="InterPro" id="IPR026919">
    <property type="entry name" value="ADGRV1"/>
</dbReference>
<evidence type="ECO:0000313" key="12">
    <source>
        <dbReference type="EMBL" id="ODJ88229.1"/>
    </source>
</evidence>
<comment type="caution">
    <text evidence="12">The sequence shown here is derived from an EMBL/GenBank/DDBJ whole genome shotgun (WGS) entry which is preliminary data.</text>
</comment>
<dbReference type="GO" id="GO:0005737">
    <property type="term" value="C:cytoplasm"/>
    <property type="evidence" value="ECO:0007669"/>
    <property type="project" value="TreeGrafter"/>
</dbReference>
<dbReference type="InterPro" id="IPR015500">
    <property type="entry name" value="Peptidase_S8_subtilisin-rel"/>
</dbReference>
<feature type="domain" description="Calx-beta" evidence="11">
    <location>
        <begin position="576"/>
        <end position="675"/>
    </location>
</feature>
<keyword evidence="13" id="KW-1185">Reference proteome</keyword>
<keyword evidence="1 7" id="KW-0645">Protease</keyword>
<dbReference type="GO" id="GO:0016020">
    <property type="term" value="C:membrane"/>
    <property type="evidence" value="ECO:0007669"/>
    <property type="project" value="InterPro"/>
</dbReference>
<feature type="signal peptide" evidence="10">
    <location>
        <begin position="1"/>
        <end position="23"/>
    </location>
</feature>
<sequence length="977" mass="104771">MLKRLFTAVILAGLFYQPVLNGAAGLTADVDKLVAQVDLTSRVPVIVKFKKSINIHGLRRSISKKHQYEPAIIKSQSRQKKQLRRRLLTGLQDQLIKPKAKLAKILRDHGVKTRLKSLWVINAVALDLPANLVDEIAAMPEVERITVDMQLTMSDDRVEGLTTDPLWNLITINTEQLWQQGIDGDGVTVAIMDSGVELNHPDLIEKWRGGTNSWFDPYQQNELPADMVGHGTQALGIILGGDESGYQIGMAPEAKWIAAKIFDNANESTLSAIHESFQWLLDPDGDPLTDDAPDLVNNSWGFSTTINECFQEFSEDIKLLREADIGVVFSAGNFGPSTESSISPANDPGALSVGSVDQSNEIELLSSRGPGACDGGVFPKLAAPGSLIFTADLLPNAYNIVSGTSFAAPHVTGAMALLKSAFPDATLSQIETTLYDSALDLGEAGTDDSFGYGLLDVAAAHALLESNFGSNENSRIEFNESLFSVDENTQKLIVTVRRSGGSKGEASVDYTTIEDEAKQGRDYAISKGTLQFNDGETLRSFEVFIHDDDLDEENESFYVALSNVDGNATLGEDLEAEVIILDNDGTGAISFGAVAYAVNESKQQAIIDLIRTGGSTGIVDVEYQLLAKSAAADIDFVADNGTIRFQPGETQKEIHVELVDDTLHEDNETFQIILTAVSEDASIAEPASTTVTILDNDPDIETVTIYLDAVSYDVNESSNQVFLTVIRSGDLETSASVKYKTIDGSAIKDSDYVDTSGTLTFPAGVTRRTIAIEIINDGLYEEESSFTLVLSDASGNATITTPSAAIVRIIDDDALPFVSIHSSPGHSSGGLPSRFSSNREALEQDPIQNQTRSRSDRSSSLKIFDLSLRGYDSSALLDRLGLQAPEASVTTQPRDGDAEKHAEDNKKSECGSTAISADPGACGSDNEKETAAPADSKDVQTVAEFPEVDADSTTGDAAPQATSDAPLGNSSESSPPQ</sequence>
<dbReference type="InterPro" id="IPR023827">
    <property type="entry name" value="Peptidase_S8_Asp-AS"/>
</dbReference>
<evidence type="ECO:0000256" key="7">
    <source>
        <dbReference type="PROSITE-ProRule" id="PRU01240"/>
    </source>
</evidence>
<dbReference type="PROSITE" id="PS51892">
    <property type="entry name" value="SUBTILASE"/>
    <property type="match status" value="1"/>
</dbReference>
<feature type="domain" description="Calx-beta" evidence="11">
    <location>
        <begin position="463"/>
        <end position="562"/>
    </location>
</feature>
<keyword evidence="6" id="KW-0106">Calcium</keyword>
<evidence type="ECO:0000256" key="5">
    <source>
        <dbReference type="ARBA" id="ARBA00022825"/>
    </source>
</evidence>
<feature type="compositionally biased region" description="Polar residues" evidence="9">
    <location>
        <begin position="951"/>
        <end position="977"/>
    </location>
</feature>
<evidence type="ECO:0000313" key="13">
    <source>
        <dbReference type="Proteomes" id="UP000094769"/>
    </source>
</evidence>
<name>A0A7Z0VMB9_9GAMM</name>
<feature type="compositionally biased region" description="Basic and acidic residues" evidence="9">
    <location>
        <begin position="925"/>
        <end position="938"/>
    </location>
</feature>
<keyword evidence="5 7" id="KW-0720">Serine protease</keyword>
<feature type="active site" description="Charge relay system" evidence="7">
    <location>
        <position position="405"/>
    </location>
</feature>
<evidence type="ECO:0000256" key="2">
    <source>
        <dbReference type="ARBA" id="ARBA00022729"/>
    </source>
</evidence>
<dbReference type="GO" id="GO:0010855">
    <property type="term" value="F:adenylate cyclase inhibitor activity"/>
    <property type="evidence" value="ECO:0007669"/>
    <property type="project" value="TreeGrafter"/>
</dbReference>